<evidence type="ECO:0000256" key="1">
    <source>
        <dbReference type="SAM" id="Phobius"/>
    </source>
</evidence>
<keyword evidence="1" id="KW-0472">Membrane</keyword>
<evidence type="ECO:0000259" key="2">
    <source>
        <dbReference type="Pfam" id="PF13785"/>
    </source>
</evidence>
<reference evidence="3 4" key="1">
    <citation type="submission" date="2024-04" db="EMBL/GenBank/DDBJ databases">
        <title>Draft genome sequence of Pseudophaeobacter arcticus NBRC 116598.</title>
        <authorList>
            <person name="Miyakawa T."/>
            <person name="Kusuya Y."/>
            <person name="Miura T."/>
        </authorList>
    </citation>
    <scope>NUCLEOTIDE SEQUENCE [LARGE SCALE GENOMIC DNA]</scope>
    <source>
        <strain evidence="3 4">SU-CL00105</strain>
    </source>
</reference>
<proteinExistence type="predicted"/>
<dbReference type="Proteomes" id="UP001441944">
    <property type="component" value="Unassembled WGS sequence"/>
</dbReference>
<sequence length="436" mass="48433">MSLNPDLKSINCTACGAGLDVLGGGRVTTHICSYCGTALDALDNYKTLVKFNILERPETPVKIGAAGQIFGVNYTVIGLLEHEEVWRGRSWKWVDHQVFSPTHGYAWLTLEDGHLTFSRRYRKPVGWLSEAEVNRADTRPRVRAGGEVFQYYETSTSAVTYAEGEFTWAPRKGQKTTTITAMSDTAMLGFSTTKREREIYHTVYLEPTEVSGFDLDIGSKPSGVHALQKLKAGAHAAFLTKAALGCMVLCLGLALVMFLQNGRLAETRQRFSVTELPATIPFEVSEPGRLTRIDLQGNGRNSWHFLSVELEDPEGEVLFESGRTVEYYHGRDNDGSWSEGSNAASLAFFPPAAGRYAVTLDLEESGFWAPNVNRASSPQRQLTEVSLQIRNGVSSSFWLVLLALGFGCVGGLPMLRRYLHNRARWRDSDWVDEDDD</sequence>
<dbReference type="Pfam" id="PF13785">
    <property type="entry name" value="DUF4178"/>
    <property type="match status" value="1"/>
</dbReference>
<gene>
    <name evidence="3" type="ORF">NBRC116598_22920</name>
</gene>
<feature type="domain" description="DUF4178" evidence="2">
    <location>
        <begin position="62"/>
        <end position="207"/>
    </location>
</feature>
<feature type="transmembrane region" description="Helical" evidence="1">
    <location>
        <begin position="396"/>
        <end position="415"/>
    </location>
</feature>
<feature type="transmembrane region" description="Helical" evidence="1">
    <location>
        <begin position="238"/>
        <end position="259"/>
    </location>
</feature>
<dbReference type="EMBL" id="BAABWU010000008">
    <property type="protein sequence ID" value="GAA6196848.1"/>
    <property type="molecule type" value="Genomic_DNA"/>
</dbReference>
<comment type="caution">
    <text evidence="3">The sequence shown here is derived from an EMBL/GenBank/DDBJ whole genome shotgun (WGS) entry which is preliminary data.</text>
</comment>
<accession>A0ABQ0ALU1</accession>
<name>A0ABQ0ALU1_9RHOB</name>
<evidence type="ECO:0000313" key="3">
    <source>
        <dbReference type="EMBL" id="GAA6196848.1"/>
    </source>
</evidence>
<keyword evidence="4" id="KW-1185">Reference proteome</keyword>
<keyword evidence="1" id="KW-0812">Transmembrane</keyword>
<dbReference type="InterPro" id="IPR025235">
    <property type="entry name" value="DUF4178"/>
</dbReference>
<organism evidence="3 4">
    <name type="scientific">Pseudophaeobacter arcticus</name>
    <dbReference type="NCBI Taxonomy" id="385492"/>
    <lineage>
        <taxon>Bacteria</taxon>
        <taxon>Pseudomonadati</taxon>
        <taxon>Pseudomonadota</taxon>
        <taxon>Alphaproteobacteria</taxon>
        <taxon>Rhodobacterales</taxon>
        <taxon>Paracoccaceae</taxon>
        <taxon>Pseudophaeobacter</taxon>
    </lineage>
</organism>
<evidence type="ECO:0000313" key="4">
    <source>
        <dbReference type="Proteomes" id="UP001441944"/>
    </source>
</evidence>
<dbReference type="RefSeq" id="WP_353400139.1">
    <property type="nucleotide sequence ID" value="NZ_BAABWU010000008.1"/>
</dbReference>
<protein>
    <recommendedName>
        <fullName evidence="2">DUF4178 domain-containing protein</fullName>
    </recommendedName>
</protein>
<keyword evidence="1" id="KW-1133">Transmembrane helix</keyword>